<dbReference type="AlphaFoldDB" id="A0A8H6K3H9"/>
<dbReference type="GO" id="GO:0005634">
    <property type="term" value="C:nucleus"/>
    <property type="evidence" value="ECO:0007669"/>
    <property type="project" value="UniProtKB-SubCell"/>
</dbReference>
<dbReference type="CDD" id="cd00067">
    <property type="entry name" value="GAL4"/>
    <property type="match status" value="1"/>
</dbReference>
<proteinExistence type="predicted"/>
<evidence type="ECO:0000313" key="5">
    <source>
        <dbReference type="EMBL" id="KAF6823776.1"/>
    </source>
</evidence>
<dbReference type="InterPro" id="IPR021858">
    <property type="entry name" value="Fun_TF"/>
</dbReference>
<dbReference type="PROSITE" id="PS50048">
    <property type="entry name" value="ZN2_CY6_FUNGAL_2"/>
    <property type="match status" value="1"/>
</dbReference>
<comment type="subcellular location">
    <subcellularLocation>
        <location evidence="1">Nucleus</location>
    </subcellularLocation>
</comment>
<name>A0A8H6K3H9_9PEZI</name>
<dbReference type="Pfam" id="PF11951">
    <property type="entry name" value="Fungal_trans_2"/>
    <property type="match status" value="1"/>
</dbReference>
<feature type="compositionally biased region" description="Pro residues" evidence="3">
    <location>
        <begin position="29"/>
        <end position="42"/>
    </location>
</feature>
<dbReference type="EMBL" id="WIGM01000491">
    <property type="protein sequence ID" value="KAF6823776.1"/>
    <property type="molecule type" value="Genomic_DNA"/>
</dbReference>
<accession>A0A8H6K3H9</accession>
<dbReference type="GO" id="GO:0045944">
    <property type="term" value="P:positive regulation of transcription by RNA polymerase II"/>
    <property type="evidence" value="ECO:0007669"/>
    <property type="project" value="TreeGrafter"/>
</dbReference>
<dbReference type="GO" id="GO:0000976">
    <property type="term" value="F:transcription cis-regulatory region binding"/>
    <property type="evidence" value="ECO:0007669"/>
    <property type="project" value="TreeGrafter"/>
</dbReference>
<evidence type="ECO:0000259" key="4">
    <source>
        <dbReference type="PROSITE" id="PS50048"/>
    </source>
</evidence>
<organism evidence="5 6">
    <name type="scientific">Colletotrichum musicola</name>
    <dbReference type="NCBI Taxonomy" id="2175873"/>
    <lineage>
        <taxon>Eukaryota</taxon>
        <taxon>Fungi</taxon>
        <taxon>Dikarya</taxon>
        <taxon>Ascomycota</taxon>
        <taxon>Pezizomycotina</taxon>
        <taxon>Sordariomycetes</taxon>
        <taxon>Hypocreomycetidae</taxon>
        <taxon>Glomerellales</taxon>
        <taxon>Glomerellaceae</taxon>
        <taxon>Colletotrichum</taxon>
        <taxon>Colletotrichum orchidearum species complex</taxon>
    </lineage>
</organism>
<sequence length="547" mass="62376">MLPAPPSKTRGSFRVRFAPKQEIKDYAPPVVPHARPPLPPSLPLSKAEGHATSLQDGPVQSHGQGHAKDRQQQLLLHDQKQPSLPVRRHTKSRLGCKECKLRKVKCDQTLPVCIRCQRRGSVCYSERPPGNWQVVMPLMISRSLEDPWMGEVKPDRNLLQFWLEQTSHMMALRADDNPLSYPLLEHLVSTPSLLHAVQSISAGQERFFDKASLPCLKQRGLTLQALRREMRNASEITPATLVAIFLQGVSWTWTEGHTKDYGREHLCAARSLLNSMLQDPHKRQQPMVQYLLGWYLYWDMSCAFVAKRGDLPPLDTPLILEHVRSMRGSFHAMVGFSAELMYLIGCLGRHCRVVIDTGRRDPILEASFEARLRRWNPENEDRDLVDLSMAYRNYGLIMLYNICGVPAEGHGQNTMGGEDKTESISTDEQRGEEPADEGAEALHQKESPVRLLAIDILDRLFRCSIDTPAFNFHATPLLTASAELRGDEMELRERAVNHFKAMYSTNRVVVNMWAIDLLREVWDYNDAGTRTTWLELLRLKDWTFTFA</sequence>
<gene>
    <name evidence="5" type="ORF">CMUS01_10546</name>
</gene>
<evidence type="ECO:0000313" key="6">
    <source>
        <dbReference type="Proteomes" id="UP000639643"/>
    </source>
</evidence>
<protein>
    <submittedName>
        <fullName evidence="5">C6 zinc finger domain-containing protein</fullName>
    </submittedName>
</protein>
<reference evidence="5" key="1">
    <citation type="journal article" date="2020" name="Phytopathology">
        <title>Genome Sequence Resources of Colletotrichum truncatum, C. plurivorum, C. musicola, and C. sojae: Four Species Pathogenic to Soybean (Glycine max).</title>
        <authorList>
            <person name="Rogerio F."/>
            <person name="Boufleur T.R."/>
            <person name="Ciampi-Guillardi M."/>
            <person name="Sukno S.A."/>
            <person name="Thon M.R."/>
            <person name="Massola Junior N.S."/>
            <person name="Baroncelli R."/>
        </authorList>
    </citation>
    <scope>NUCLEOTIDE SEQUENCE</scope>
    <source>
        <strain evidence="5">LFN0074</strain>
    </source>
</reference>
<evidence type="ECO:0000256" key="3">
    <source>
        <dbReference type="SAM" id="MobiDB-lite"/>
    </source>
</evidence>
<dbReference type="InterPro" id="IPR036864">
    <property type="entry name" value="Zn2-C6_fun-type_DNA-bd_sf"/>
</dbReference>
<comment type="caution">
    <text evidence="5">The sequence shown here is derived from an EMBL/GenBank/DDBJ whole genome shotgun (WGS) entry which is preliminary data.</text>
</comment>
<dbReference type="Pfam" id="PF00172">
    <property type="entry name" value="Zn_clus"/>
    <property type="match status" value="1"/>
</dbReference>
<evidence type="ECO:0000256" key="1">
    <source>
        <dbReference type="ARBA" id="ARBA00004123"/>
    </source>
</evidence>
<dbReference type="GO" id="GO:0000981">
    <property type="term" value="F:DNA-binding transcription factor activity, RNA polymerase II-specific"/>
    <property type="evidence" value="ECO:0007669"/>
    <property type="project" value="InterPro"/>
</dbReference>
<dbReference type="PROSITE" id="PS00463">
    <property type="entry name" value="ZN2_CY6_FUNGAL_1"/>
    <property type="match status" value="1"/>
</dbReference>
<dbReference type="InterPro" id="IPR001138">
    <property type="entry name" value="Zn2Cys6_DnaBD"/>
</dbReference>
<feature type="compositionally biased region" description="Basic and acidic residues" evidence="3">
    <location>
        <begin position="417"/>
        <end position="433"/>
    </location>
</feature>
<evidence type="ECO:0000256" key="2">
    <source>
        <dbReference type="ARBA" id="ARBA00023242"/>
    </source>
</evidence>
<dbReference type="SMART" id="SM00066">
    <property type="entry name" value="GAL4"/>
    <property type="match status" value="1"/>
</dbReference>
<feature type="domain" description="Zn(2)-C6 fungal-type" evidence="4">
    <location>
        <begin position="95"/>
        <end position="123"/>
    </location>
</feature>
<dbReference type="PANTHER" id="PTHR37534">
    <property type="entry name" value="TRANSCRIPTIONAL ACTIVATOR PROTEIN UGA3"/>
    <property type="match status" value="1"/>
</dbReference>
<dbReference type="OrthoDB" id="416217at2759"/>
<dbReference type="Gene3D" id="4.10.240.10">
    <property type="entry name" value="Zn(2)-C6 fungal-type DNA-binding domain"/>
    <property type="match status" value="1"/>
</dbReference>
<dbReference type="GO" id="GO:0008270">
    <property type="term" value="F:zinc ion binding"/>
    <property type="evidence" value="ECO:0007669"/>
    <property type="project" value="InterPro"/>
</dbReference>
<keyword evidence="2" id="KW-0539">Nucleus</keyword>
<feature type="region of interest" description="Disordered" evidence="3">
    <location>
        <begin position="411"/>
        <end position="443"/>
    </location>
</feature>
<dbReference type="SUPFAM" id="SSF57701">
    <property type="entry name" value="Zn2/Cys6 DNA-binding domain"/>
    <property type="match status" value="1"/>
</dbReference>
<feature type="region of interest" description="Disordered" evidence="3">
    <location>
        <begin position="1"/>
        <end position="70"/>
    </location>
</feature>
<keyword evidence="6" id="KW-1185">Reference proteome</keyword>
<dbReference type="Proteomes" id="UP000639643">
    <property type="component" value="Unassembled WGS sequence"/>
</dbReference>
<dbReference type="PANTHER" id="PTHR37534:SF11">
    <property type="entry name" value="ZN(II)2CYS6 TRANSCRIPTION FACTOR (EUROFUNG)"/>
    <property type="match status" value="1"/>
</dbReference>